<accession>A0AAE0GSH2</accession>
<evidence type="ECO:0000256" key="1">
    <source>
        <dbReference type="SAM" id="MobiDB-lite"/>
    </source>
</evidence>
<evidence type="ECO:0000313" key="3">
    <source>
        <dbReference type="Proteomes" id="UP001190700"/>
    </source>
</evidence>
<reference evidence="2 3" key="1">
    <citation type="journal article" date="2015" name="Genome Biol. Evol.">
        <title>Comparative Genomics of a Bacterivorous Green Alga Reveals Evolutionary Causalities and Consequences of Phago-Mixotrophic Mode of Nutrition.</title>
        <authorList>
            <person name="Burns J.A."/>
            <person name="Paasch A."/>
            <person name="Narechania A."/>
            <person name="Kim E."/>
        </authorList>
    </citation>
    <scope>NUCLEOTIDE SEQUENCE [LARGE SCALE GENOMIC DNA]</scope>
    <source>
        <strain evidence="2 3">PLY_AMNH</strain>
    </source>
</reference>
<feature type="non-terminal residue" evidence="2">
    <location>
        <position position="250"/>
    </location>
</feature>
<evidence type="ECO:0000313" key="2">
    <source>
        <dbReference type="EMBL" id="KAK3283223.1"/>
    </source>
</evidence>
<name>A0AAE0GSH2_9CHLO</name>
<dbReference type="EMBL" id="LGRX02002964">
    <property type="protein sequence ID" value="KAK3283223.1"/>
    <property type="molecule type" value="Genomic_DNA"/>
</dbReference>
<proteinExistence type="predicted"/>
<protein>
    <submittedName>
        <fullName evidence="2">Uncharacterized protein</fullName>
    </submittedName>
</protein>
<sequence length="250" mass="28204">MNAYVKDIVKHLKVDLEARVSAFQARNVDALQRLEETEAAVTVPVKRHLAQMDANLLRLLLSYYASVEAEDNLGTELKQWSQLRHEQLIAACKQSSQLTLLAQHVARETNGQVRLIQLAHTSPEFLRCKQAVMDCVRSGFYSSSAAESLEVQDVRQIDNRWLSKPFVAASKERPASHIKGLFCTLPSESLVHTILFGGGRGAAEDYLDMFGSTWQQESRNGDAPDDHDKYYVQGRARSSRHLPEKHPFSR</sequence>
<keyword evidence="3" id="KW-1185">Reference proteome</keyword>
<dbReference type="Proteomes" id="UP001190700">
    <property type="component" value="Unassembled WGS sequence"/>
</dbReference>
<organism evidence="2 3">
    <name type="scientific">Cymbomonas tetramitiformis</name>
    <dbReference type="NCBI Taxonomy" id="36881"/>
    <lineage>
        <taxon>Eukaryota</taxon>
        <taxon>Viridiplantae</taxon>
        <taxon>Chlorophyta</taxon>
        <taxon>Pyramimonadophyceae</taxon>
        <taxon>Pyramimonadales</taxon>
        <taxon>Pyramimonadaceae</taxon>
        <taxon>Cymbomonas</taxon>
    </lineage>
</organism>
<dbReference type="AlphaFoldDB" id="A0AAE0GSH2"/>
<feature type="compositionally biased region" description="Basic and acidic residues" evidence="1">
    <location>
        <begin position="241"/>
        <end position="250"/>
    </location>
</feature>
<gene>
    <name evidence="2" type="ORF">CYMTET_9071</name>
</gene>
<feature type="region of interest" description="Disordered" evidence="1">
    <location>
        <begin position="216"/>
        <end position="250"/>
    </location>
</feature>
<comment type="caution">
    <text evidence="2">The sequence shown here is derived from an EMBL/GenBank/DDBJ whole genome shotgun (WGS) entry which is preliminary data.</text>
</comment>
<feature type="compositionally biased region" description="Basic and acidic residues" evidence="1">
    <location>
        <begin position="219"/>
        <end position="230"/>
    </location>
</feature>